<feature type="transmembrane region" description="Helical" evidence="1">
    <location>
        <begin position="44"/>
        <end position="65"/>
    </location>
</feature>
<dbReference type="Proteomes" id="UP001595807">
    <property type="component" value="Unassembled WGS sequence"/>
</dbReference>
<keyword evidence="3" id="KW-1185">Reference proteome</keyword>
<evidence type="ECO:0000256" key="1">
    <source>
        <dbReference type="SAM" id="Phobius"/>
    </source>
</evidence>
<keyword evidence="1" id="KW-0812">Transmembrane</keyword>
<feature type="transmembrane region" description="Helical" evidence="1">
    <location>
        <begin position="107"/>
        <end position="127"/>
    </location>
</feature>
<feature type="transmembrane region" description="Helical" evidence="1">
    <location>
        <begin position="12"/>
        <end position="32"/>
    </location>
</feature>
<dbReference type="EMBL" id="JBHRZV010000045">
    <property type="protein sequence ID" value="MFC3928065.1"/>
    <property type="molecule type" value="Genomic_DNA"/>
</dbReference>
<evidence type="ECO:0000313" key="2">
    <source>
        <dbReference type="EMBL" id="MFC3928065.1"/>
    </source>
</evidence>
<feature type="transmembrane region" description="Helical" evidence="1">
    <location>
        <begin position="77"/>
        <end position="95"/>
    </location>
</feature>
<name>A0ABV8CVN8_9STRE</name>
<keyword evidence="1" id="KW-0472">Membrane</keyword>
<sequence>MILFTSVTKKTYSKSMISLIGIALFCTIFTFVYEKFSYGESSLYMRFMFLAPLVGALLYLLAQLGMTWMTNRLSTQLFNVTIATIVSGCLCKGIIEVSGRTTTLDQPYWIAAGVLFVLSLLVGLLLAPKPQATV</sequence>
<comment type="caution">
    <text evidence="2">The sequence shown here is derived from an EMBL/GenBank/DDBJ whole genome shotgun (WGS) entry which is preliminary data.</text>
</comment>
<protein>
    <submittedName>
        <fullName evidence="2">Uncharacterized protein</fullName>
    </submittedName>
</protein>
<gene>
    <name evidence="2" type="ORF">ACFORF_05705</name>
</gene>
<organism evidence="2 3">
    <name type="scientific">Streptococcus caprae</name>
    <dbReference type="NCBI Taxonomy" id="1640501"/>
    <lineage>
        <taxon>Bacteria</taxon>
        <taxon>Bacillati</taxon>
        <taxon>Bacillota</taxon>
        <taxon>Bacilli</taxon>
        <taxon>Lactobacillales</taxon>
        <taxon>Streptococcaceae</taxon>
        <taxon>Streptococcus</taxon>
    </lineage>
</organism>
<reference evidence="3" key="1">
    <citation type="journal article" date="2019" name="Int. J. Syst. Evol. Microbiol.">
        <title>The Global Catalogue of Microorganisms (GCM) 10K type strain sequencing project: providing services to taxonomists for standard genome sequencing and annotation.</title>
        <authorList>
            <consortium name="The Broad Institute Genomics Platform"/>
            <consortium name="The Broad Institute Genome Sequencing Center for Infectious Disease"/>
            <person name="Wu L."/>
            <person name="Ma J."/>
        </authorList>
    </citation>
    <scope>NUCLEOTIDE SEQUENCE [LARGE SCALE GENOMIC DNA]</scope>
    <source>
        <strain evidence="3">CCUG 67170</strain>
    </source>
</reference>
<proteinExistence type="predicted"/>
<accession>A0ABV8CVN8</accession>
<keyword evidence="1" id="KW-1133">Transmembrane helix</keyword>
<evidence type="ECO:0000313" key="3">
    <source>
        <dbReference type="Proteomes" id="UP001595807"/>
    </source>
</evidence>